<evidence type="ECO:0000256" key="1">
    <source>
        <dbReference type="SAM" id="MobiDB-lite"/>
    </source>
</evidence>
<dbReference type="Gene3D" id="3.40.1580.10">
    <property type="entry name" value="SMI1/KNR4-like"/>
    <property type="match status" value="1"/>
</dbReference>
<dbReference type="SUPFAM" id="SSF160631">
    <property type="entry name" value="SMI1/KNR4-like"/>
    <property type="match status" value="1"/>
</dbReference>
<dbReference type="RefSeq" id="WP_150273614.1">
    <property type="nucleotide sequence ID" value="NZ_CP029194.1"/>
</dbReference>
<gene>
    <name evidence="3" type="ORF">DEJ46_37730</name>
</gene>
<dbReference type="InterPro" id="IPR018958">
    <property type="entry name" value="Knr4/Smi1-like_dom"/>
</dbReference>
<dbReference type="InterPro" id="IPR037883">
    <property type="entry name" value="Knr4/Smi1-like_sf"/>
</dbReference>
<feature type="domain" description="Knr4/Smi1-like" evidence="2">
    <location>
        <begin position="38"/>
        <end position="171"/>
    </location>
</feature>
<dbReference type="EMBL" id="CP029194">
    <property type="protein sequence ID" value="QES25028.1"/>
    <property type="molecule type" value="Genomic_DNA"/>
</dbReference>
<dbReference type="Pfam" id="PF09346">
    <property type="entry name" value="SMI1_KNR4"/>
    <property type="match status" value="1"/>
</dbReference>
<feature type="region of interest" description="Disordered" evidence="1">
    <location>
        <begin position="561"/>
        <end position="582"/>
    </location>
</feature>
<dbReference type="OrthoDB" id="458118at2"/>
<organism evidence="3 4">
    <name type="scientific">Streptomyces venezuelae</name>
    <dbReference type="NCBI Taxonomy" id="54571"/>
    <lineage>
        <taxon>Bacteria</taxon>
        <taxon>Bacillati</taxon>
        <taxon>Actinomycetota</taxon>
        <taxon>Actinomycetes</taxon>
        <taxon>Kitasatosporales</taxon>
        <taxon>Streptomycetaceae</taxon>
        <taxon>Streptomyces</taxon>
    </lineage>
</organism>
<evidence type="ECO:0000313" key="4">
    <source>
        <dbReference type="Proteomes" id="UP000324106"/>
    </source>
</evidence>
<proteinExistence type="predicted"/>
<evidence type="ECO:0000259" key="2">
    <source>
        <dbReference type="SMART" id="SM00860"/>
    </source>
</evidence>
<accession>A0A5P2B5J4</accession>
<reference evidence="3 4" key="1">
    <citation type="submission" date="2018-05" db="EMBL/GenBank/DDBJ databases">
        <title>Streptomyces venezuelae.</title>
        <authorList>
            <person name="Kim W."/>
            <person name="Lee N."/>
            <person name="Cho B.-K."/>
        </authorList>
    </citation>
    <scope>NUCLEOTIDE SEQUENCE [LARGE SCALE GENOMIC DNA]</scope>
    <source>
        <strain evidence="3 4">ATCC 15068</strain>
    </source>
</reference>
<evidence type="ECO:0000313" key="3">
    <source>
        <dbReference type="EMBL" id="QES25028.1"/>
    </source>
</evidence>
<protein>
    <submittedName>
        <fullName evidence="3">SMI1/KNR4 family protein</fullName>
    </submittedName>
</protein>
<dbReference type="AlphaFoldDB" id="A0A5P2B5J4"/>
<name>A0A5P2B5J4_STRVZ</name>
<sequence length="637" mass="70400">MSSDTFDWYDFLRRWQEEWVPRPDEDGEPPVAPLNRPGADEAVIAAAEERLGKRLPPSYREFLAVSDGWYVEQTAGIHRLGGTADIDWFRDPFGMTPMYEEGLGDDPREEEVLLAGMWQRALRLETDSDMSHALLDPGDTDRDGEWALYVYKGWSGEFPDRYPSFRAYMEAMYRGFHGDRAGSPEFVNATTRAQDARVDEAHALALSGRYEEALPLLQEALSFGRPRSGVLLSQLRHLLAPHDHQGYGLLGADPLYLPEILPVEAMAEASHRARRPGHDDHWVGMMTARGAARQTVEAVLGAVREGTHRYAPRGTWGRAVAEARESALWGATDAAWRALRDALPRWEAPGPSLIAPLGLLADPVLGPLITPERGRELLATPRAGATGPAPEPVPDLDPPGLAWLAEPSAYRQSFDAYRCVWVEGTAPERLPALIGEEGAGLSAPTDPYAVTRRALRPHEREGVELWEDRAVVAVGRTGASWSFAFDGYSHHYLGDLFLSPAVAASASGRAVVVWRDPRRSSVADRPAAFHLSVAEHGEELYAFTVRGTEIRRSGVIPEALDPARLFPPEGSGADDEEGSEADAERRLLHALHTELGLSLPRFALTRGRLRTFTTRSWTRAPGPGEGFAHLRFERHRP</sequence>
<dbReference type="Proteomes" id="UP000324106">
    <property type="component" value="Chromosome"/>
</dbReference>
<feature type="compositionally biased region" description="Acidic residues" evidence="1">
    <location>
        <begin position="572"/>
        <end position="581"/>
    </location>
</feature>
<dbReference type="SMART" id="SM00860">
    <property type="entry name" value="SMI1_KNR4"/>
    <property type="match status" value="1"/>
</dbReference>